<dbReference type="GO" id="GO:0032040">
    <property type="term" value="C:small-subunit processome"/>
    <property type="evidence" value="ECO:0007669"/>
    <property type="project" value="TreeGrafter"/>
</dbReference>
<dbReference type="GO" id="GO:0034511">
    <property type="term" value="F:U3 snoRNA binding"/>
    <property type="evidence" value="ECO:0007669"/>
    <property type="project" value="InterPro"/>
</dbReference>
<reference evidence="2 3" key="1">
    <citation type="journal article" date="2015" name="Genome Biol. Evol.">
        <title>Comparative Genomics of a Bacterivorous Green Alga Reveals Evolutionary Causalities and Consequences of Phago-Mixotrophic Mode of Nutrition.</title>
        <authorList>
            <person name="Burns J.A."/>
            <person name="Paasch A."/>
            <person name="Narechania A."/>
            <person name="Kim E."/>
        </authorList>
    </citation>
    <scope>NUCLEOTIDE SEQUENCE [LARGE SCALE GENOMIC DNA]</scope>
    <source>
        <strain evidence="2 3">PLY_AMNH</strain>
    </source>
</reference>
<name>A0AAE0BZN9_9CHLO</name>
<feature type="compositionally biased region" description="Acidic residues" evidence="1">
    <location>
        <begin position="77"/>
        <end position="165"/>
    </location>
</feature>
<dbReference type="PANTHER" id="PTHR12933:SF0">
    <property type="entry name" value="U3 SMALL NUCLEOLAR RNA-ASSOCIATED PROTEIN 25 HOMOLOG"/>
    <property type="match status" value="1"/>
</dbReference>
<feature type="region of interest" description="Disordered" evidence="1">
    <location>
        <begin position="1"/>
        <end position="182"/>
    </location>
</feature>
<feature type="compositionally biased region" description="Acidic residues" evidence="1">
    <location>
        <begin position="45"/>
        <end position="61"/>
    </location>
</feature>
<dbReference type="GO" id="GO:0019843">
    <property type="term" value="F:rRNA binding"/>
    <property type="evidence" value="ECO:0007669"/>
    <property type="project" value="TreeGrafter"/>
</dbReference>
<sequence length="264" mass="28459">MKRRWQGKHDAAGKSKRGKEWGNCPASKGKGSRLKNSKATREIEQSESESEQEDLFGEETAYDVLIRSLSKGKDEGADPEDSDEEAAADSEEFDEDIGDESDESGNLDEEDGEEEEEDDSGDEEGGEDEEEEEDGDSGDEEGGEDGEEQEEEEADDEGGEDEDEGGNSQEAQPEKSGVNNSFLQHLDAELSAEQLADAGARKPNFQASPLASGVRGMTWELDLPGGAPEALCASFGGHQCAGLHSKLLTSLTPRKKGRLMHRGS</sequence>
<dbReference type="AlphaFoldDB" id="A0AAE0BZN9"/>
<gene>
    <name evidence="2" type="ORF">CYMTET_44703</name>
</gene>
<comment type="caution">
    <text evidence="2">The sequence shown here is derived from an EMBL/GenBank/DDBJ whole genome shotgun (WGS) entry which is preliminary data.</text>
</comment>
<keyword evidence="3" id="KW-1185">Reference proteome</keyword>
<accession>A0AAE0BZN9</accession>
<evidence type="ECO:0000313" key="2">
    <source>
        <dbReference type="EMBL" id="KAK3245746.1"/>
    </source>
</evidence>
<dbReference type="GO" id="GO:0000462">
    <property type="term" value="P:maturation of SSU-rRNA from tricistronic rRNA transcript (SSU-rRNA, 5.8S rRNA, LSU-rRNA)"/>
    <property type="evidence" value="ECO:0007669"/>
    <property type="project" value="TreeGrafter"/>
</dbReference>
<evidence type="ECO:0000256" key="1">
    <source>
        <dbReference type="SAM" id="MobiDB-lite"/>
    </source>
</evidence>
<feature type="compositionally biased region" description="Polar residues" evidence="1">
    <location>
        <begin position="167"/>
        <end position="182"/>
    </location>
</feature>
<proteinExistence type="predicted"/>
<dbReference type="PANTHER" id="PTHR12933">
    <property type="entry name" value="ORF PROTEIN-RELATED"/>
    <property type="match status" value="1"/>
</dbReference>
<protein>
    <submittedName>
        <fullName evidence="2">Uncharacterized protein</fullName>
    </submittedName>
</protein>
<organism evidence="2 3">
    <name type="scientific">Cymbomonas tetramitiformis</name>
    <dbReference type="NCBI Taxonomy" id="36881"/>
    <lineage>
        <taxon>Eukaryota</taxon>
        <taxon>Viridiplantae</taxon>
        <taxon>Chlorophyta</taxon>
        <taxon>Pyramimonadophyceae</taxon>
        <taxon>Pyramimonadales</taxon>
        <taxon>Pyramimonadaceae</taxon>
        <taxon>Cymbomonas</taxon>
    </lineage>
</organism>
<dbReference type="InterPro" id="IPR010678">
    <property type="entry name" value="UTP25"/>
</dbReference>
<dbReference type="Proteomes" id="UP001190700">
    <property type="component" value="Unassembled WGS sequence"/>
</dbReference>
<dbReference type="EMBL" id="LGRX02030324">
    <property type="protein sequence ID" value="KAK3245746.1"/>
    <property type="molecule type" value="Genomic_DNA"/>
</dbReference>
<evidence type="ECO:0000313" key="3">
    <source>
        <dbReference type="Proteomes" id="UP001190700"/>
    </source>
</evidence>